<dbReference type="HOGENOM" id="CLU_012862_4_2_1"/>
<evidence type="ECO:0000256" key="1">
    <source>
        <dbReference type="ARBA" id="ARBA00008343"/>
    </source>
</evidence>
<dbReference type="OMA" id="WQQFTHL"/>
<evidence type="ECO:0000256" key="2">
    <source>
        <dbReference type="ARBA" id="ARBA00012720"/>
    </source>
</evidence>
<organism evidence="14">
    <name type="scientific">Capitella teleta</name>
    <name type="common">Polychaete worm</name>
    <dbReference type="NCBI Taxonomy" id="283909"/>
    <lineage>
        <taxon>Eukaryota</taxon>
        <taxon>Metazoa</taxon>
        <taxon>Spiralia</taxon>
        <taxon>Lophotrochozoa</taxon>
        <taxon>Annelida</taxon>
        <taxon>Polychaeta</taxon>
        <taxon>Sedentaria</taxon>
        <taxon>Scolecida</taxon>
        <taxon>Capitellidae</taxon>
        <taxon>Capitella</taxon>
    </lineage>
</organism>
<dbReference type="FunFam" id="1.10.340.30:FF:000005">
    <property type="entry name" value="Endonuclease III-like protein 1"/>
    <property type="match status" value="1"/>
</dbReference>
<evidence type="ECO:0000256" key="10">
    <source>
        <dbReference type="ARBA" id="ARBA00023204"/>
    </source>
</evidence>
<dbReference type="InterPro" id="IPR023170">
    <property type="entry name" value="HhH_base_excis_C"/>
</dbReference>
<dbReference type="Proteomes" id="UP000014760">
    <property type="component" value="Unassembled WGS sequence"/>
</dbReference>
<dbReference type="InterPro" id="IPR000445">
    <property type="entry name" value="HhH_motif"/>
</dbReference>
<dbReference type="InterPro" id="IPR030841">
    <property type="entry name" value="NTH1"/>
</dbReference>
<dbReference type="CDD" id="cd00056">
    <property type="entry name" value="ENDO3c"/>
    <property type="match status" value="1"/>
</dbReference>
<proteinExistence type="inferred from homology"/>
<dbReference type="FunFam" id="1.10.1670.10:FF:000003">
    <property type="entry name" value="Endonuclease III homolog"/>
    <property type="match status" value="1"/>
</dbReference>
<reference evidence="14 16" key="2">
    <citation type="journal article" date="2013" name="Nature">
        <title>Insights into bilaterian evolution from three spiralian genomes.</title>
        <authorList>
            <person name="Simakov O."/>
            <person name="Marletaz F."/>
            <person name="Cho S.J."/>
            <person name="Edsinger-Gonzales E."/>
            <person name="Havlak P."/>
            <person name="Hellsten U."/>
            <person name="Kuo D.H."/>
            <person name="Larsson T."/>
            <person name="Lv J."/>
            <person name="Arendt D."/>
            <person name="Savage R."/>
            <person name="Osoegawa K."/>
            <person name="de Jong P."/>
            <person name="Grimwood J."/>
            <person name="Chapman J.A."/>
            <person name="Shapiro H."/>
            <person name="Aerts A."/>
            <person name="Otillar R.P."/>
            <person name="Terry A.Y."/>
            <person name="Boore J.L."/>
            <person name="Grigoriev I.V."/>
            <person name="Lindberg D.R."/>
            <person name="Seaver E.C."/>
            <person name="Weisblat D.A."/>
            <person name="Putnam N.H."/>
            <person name="Rokhsar D.S."/>
        </authorList>
    </citation>
    <scope>NUCLEOTIDE SEQUENCE</scope>
    <source>
        <strain evidence="14 16">I ESC-2004</strain>
    </source>
</reference>
<evidence type="ECO:0000256" key="6">
    <source>
        <dbReference type="ARBA" id="ARBA00022801"/>
    </source>
</evidence>
<dbReference type="GO" id="GO:0005634">
    <property type="term" value="C:nucleus"/>
    <property type="evidence" value="ECO:0007669"/>
    <property type="project" value="InterPro"/>
</dbReference>
<dbReference type="PANTHER" id="PTHR43286:SF1">
    <property type="entry name" value="ENDONUCLEASE III-LIKE PROTEIN 1"/>
    <property type="match status" value="1"/>
</dbReference>
<feature type="non-terminal residue" evidence="14">
    <location>
        <position position="231"/>
    </location>
</feature>
<keyword evidence="16" id="KW-1185">Reference proteome</keyword>
<reference evidence="16" key="1">
    <citation type="submission" date="2012-12" db="EMBL/GenBank/DDBJ databases">
        <authorList>
            <person name="Hellsten U."/>
            <person name="Grimwood J."/>
            <person name="Chapman J.A."/>
            <person name="Shapiro H."/>
            <person name="Aerts A."/>
            <person name="Otillar R.P."/>
            <person name="Terry A.Y."/>
            <person name="Boore J.L."/>
            <person name="Simakov O."/>
            <person name="Marletaz F."/>
            <person name="Cho S.-J."/>
            <person name="Edsinger-Gonzales E."/>
            <person name="Havlak P."/>
            <person name="Kuo D.-H."/>
            <person name="Larsson T."/>
            <person name="Lv J."/>
            <person name="Arendt D."/>
            <person name="Savage R."/>
            <person name="Osoegawa K."/>
            <person name="de Jong P."/>
            <person name="Lindberg D.R."/>
            <person name="Seaver E.C."/>
            <person name="Weisblat D.A."/>
            <person name="Putnam N.H."/>
            <person name="Grigoriev I.V."/>
            <person name="Rokhsar D.S."/>
        </authorList>
    </citation>
    <scope>NUCLEOTIDE SEQUENCE</scope>
    <source>
        <strain evidence="16">I ESC-2004</strain>
    </source>
</reference>
<dbReference type="GO" id="GO:0140078">
    <property type="term" value="F:class I DNA-(apurinic or apyrimidinic site) endonuclease activity"/>
    <property type="evidence" value="ECO:0007669"/>
    <property type="project" value="UniProtKB-EC"/>
</dbReference>
<dbReference type="InterPro" id="IPR011257">
    <property type="entry name" value="DNA_glycosylase"/>
</dbReference>
<dbReference type="PIRSF" id="PIRSF001435">
    <property type="entry name" value="Nth"/>
    <property type="match status" value="1"/>
</dbReference>
<evidence type="ECO:0000259" key="13">
    <source>
        <dbReference type="SMART" id="SM00478"/>
    </source>
</evidence>
<evidence type="ECO:0000256" key="7">
    <source>
        <dbReference type="ARBA" id="ARBA00022946"/>
    </source>
</evidence>
<dbReference type="GO" id="GO:0006285">
    <property type="term" value="P:base-excision repair, AP site formation"/>
    <property type="evidence" value="ECO:0007669"/>
    <property type="project" value="InterPro"/>
</dbReference>
<evidence type="ECO:0000313" key="14">
    <source>
        <dbReference type="EMBL" id="ELU08655.1"/>
    </source>
</evidence>
<dbReference type="STRING" id="283909.R7UR54"/>
<keyword evidence="4" id="KW-0479">Metal-binding</keyword>
<dbReference type="Pfam" id="PF00730">
    <property type="entry name" value="HhH-GPD"/>
    <property type="match status" value="1"/>
</dbReference>
<keyword evidence="11" id="KW-0456">Lyase</keyword>
<dbReference type="OrthoDB" id="2099276at2759"/>
<dbReference type="GO" id="GO:0006289">
    <property type="term" value="P:nucleotide-excision repair"/>
    <property type="evidence" value="ECO:0007669"/>
    <property type="project" value="TreeGrafter"/>
</dbReference>
<dbReference type="Gene3D" id="1.10.1670.10">
    <property type="entry name" value="Helix-hairpin-Helix base-excision DNA repair enzymes (C-terminal)"/>
    <property type="match status" value="1"/>
</dbReference>
<comment type="similarity">
    <text evidence="1">Belongs to the Nth/MutY family.</text>
</comment>
<dbReference type="Pfam" id="PF00633">
    <property type="entry name" value="HHH"/>
    <property type="match status" value="1"/>
</dbReference>
<dbReference type="EnsemblMetazoa" id="CapteT25579">
    <property type="protein sequence ID" value="CapteP25579"/>
    <property type="gene ID" value="CapteG25579"/>
</dbReference>
<dbReference type="SUPFAM" id="SSF48150">
    <property type="entry name" value="DNA-glycosylase"/>
    <property type="match status" value="1"/>
</dbReference>
<name>R7UR54_CAPTE</name>
<evidence type="ECO:0000256" key="8">
    <source>
        <dbReference type="ARBA" id="ARBA00023004"/>
    </source>
</evidence>
<sequence length="231" mass="26110">NKVFPSNWEEQLANIQEMRRKKDAPVDTMGCDVITDQKASPQEYRYQILLSLMLSSQTRDQVTSAAMMKLRQHGCSIDSILATSDEKLGELIYPAGFWKRKVEYIKKTSKILKSDFSMDIPNTVEGLCSLPGVGPKMAHLVMKSAWGEISGIGVDTHVHRICNRLDWVKTKQPEETRVELEEWLPRDLWVDINALLVGFGQTICRPVGPDCFSCLNKNICPVGKTQKSPKK</sequence>
<dbReference type="SMART" id="SM00478">
    <property type="entry name" value="ENDO3c"/>
    <property type="match status" value="1"/>
</dbReference>
<evidence type="ECO:0000256" key="12">
    <source>
        <dbReference type="ARBA" id="ARBA00023295"/>
    </source>
</evidence>
<keyword evidence="7" id="KW-0809">Transit peptide</keyword>
<keyword evidence="9" id="KW-0411">Iron-sulfur</keyword>
<reference evidence="15" key="3">
    <citation type="submission" date="2015-06" db="UniProtKB">
        <authorList>
            <consortium name="EnsemblMetazoa"/>
        </authorList>
    </citation>
    <scope>IDENTIFICATION</scope>
</reference>
<dbReference type="InterPro" id="IPR003265">
    <property type="entry name" value="HhH-GPD_domain"/>
</dbReference>
<dbReference type="GO" id="GO:0003677">
    <property type="term" value="F:DNA binding"/>
    <property type="evidence" value="ECO:0007669"/>
    <property type="project" value="InterPro"/>
</dbReference>
<dbReference type="EMBL" id="AMQN01006651">
    <property type="status" value="NOT_ANNOTATED_CDS"/>
    <property type="molecule type" value="Genomic_DNA"/>
</dbReference>
<accession>R7UR54</accession>
<dbReference type="EMBL" id="KB298871">
    <property type="protein sequence ID" value="ELU08655.1"/>
    <property type="molecule type" value="Genomic_DNA"/>
</dbReference>
<dbReference type="GO" id="GO:0000703">
    <property type="term" value="F:oxidized pyrimidine nucleobase lesion DNA N-glycosylase activity"/>
    <property type="evidence" value="ECO:0007669"/>
    <property type="project" value="TreeGrafter"/>
</dbReference>
<dbReference type="EC" id="4.2.99.18" evidence="2"/>
<evidence type="ECO:0000256" key="11">
    <source>
        <dbReference type="ARBA" id="ARBA00023239"/>
    </source>
</evidence>
<keyword evidence="3" id="KW-0004">4Fe-4S</keyword>
<evidence type="ECO:0000256" key="5">
    <source>
        <dbReference type="ARBA" id="ARBA00022763"/>
    </source>
</evidence>
<dbReference type="Gene3D" id="1.10.340.30">
    <property type="entry name" value="Hypothetical protein, domain 2"/>
    <property type="match status" value="1"/>
</dbReference>
<evidence type="ECO:0000256" key="3">
    <source>
        <dbReference type="ARBA" id="ARBA00022485"/>
    </source>
</evidence>
<dbReference type="GO" id="GO:0046872">
    <property type="term" value="F:metal ion binding"/>
    <property type="evidence" value="ECO:0007669"/>
    <property type="project" value="UniProtKB-KW"/>
</dbReference>
<keyword evidence="6" id="KW-0378">Hydrolase</keyword>
<feature type="non-terminal residue" evidence="14">
    <location>
        <position position="1"/>
    </location>
</feature>
<keyword evidence="5" id="KW-0227">DNA damage</keyword>
<keyword evidence="10" id="KW-0234">DNA repair</keyword>
<evidence type="ECO:0000313" key="16">
    <source>
        <dbReference type="Proteomes" id="UP000014760"/>
    </source>
</evidence>
<dbReference type="HAMAP" id="MF_03183">
    <property type="entry name" value="Endonuclease_III_Nth"/>
    <property type="match status" value="1"/>
</dbReference>
<evidence type="ECO:0000256" key="9">
    <source>
        <dbReference type="ARBA" id="ARBA00023014"/>
    </source>
</evidence>
<feature type="domain" description="HhH-GPD" evidence="13">
    <location>
        <begin position="54"/>
        <end position="202"/>
    </location>
</feature>
<gene>
    <name evidence="14" type="ORF">CAPTEDRAFT_25579</name>
</gene>
<evidence type="ECO:0000256" key="4">
    <source>
        <dbReference type="ARBA" id="ARBA00022723"/>
    </source>
</evidence>
<keyword evidence="8" id="KW-0408">Iron</keyword>
<evidence type="ECO:0000313" key="15">
    <source>
        <dbReference type="EnsemblMetazoa" id="CapteP25579"/>
    </source>
</evidence>
<keyword evidence="12" id="KW-0326">Glycosidase</keyword>
<dbReference type="FunCoup" id="R7UR54">
    <property type="interactions" value="1046"/>
</dbReference>
<dbReference type="AlphaFoldDB" id="R7UR54"/>
<dbReference type="GO" id="GO:0051539">
    <property type="term" value="F:4 iron, 4 sulfur cluster binding"/>
    <property type="evidence" value="ECO:0007669"/>
    <property type="project" value="UniProtKB-KW"/>
</dbReference>
<protein>
    <recommendedName>
        <fullName evidence="2">DNA-(apurinic or apyrimidinic site) lyase</fullName>
        <ecNumber evidence="2">4.2.99.18</ecNumber>
    </recommendedName>
</protein>
<dbReference type="PANTHER" id="PTHR43286">
    <property type="entry name" value="ENDONUCLEASE III-LIKE PROTEIN 1"/>
    <property type="match status" value="1"/>
</dbReference>